<dbReference type="AlphaFoldDB" id="A0AAD9JAY7"/>
<dbReference type="PANTHER" id="PTHR28574">
    <property type="entry name" value="RIKEN CDNA 6820408C15"/>
    <property type="match status" value="1"/>
</dbReference>
<reference evidence="2" key="1">
    <citation type="journal article" date="2023" name="Mol. Biol. Evol.">
        <title>Third-Generation Sequencing Reveals the Adaptive Role of the Epigenome in Three Deep-Sea Polychaetes.</title>
        <authorList>
            <person name="Perez M."/>
            <person name="Aroh O."/>
            <person name="Sun Y."/>
            <person name="Lan Y."/>
            <person name="Juniper S.K."/>
            <person name="Young C.R."/>
            <person name="Angers B."/>
            <person name="Qian P.Y."/>
        </authorList>
    </citation>
    <scope>NUCLEOTIDE SEQUENCE</scope>
    <source>
        <strain evidence="2">P08H-3</strain>
    </source>
</reference>
<dbReference type="PANTHER" id="PTHR28574:SF1">
    <property type="entry name" value="RIKEN CDNA 6820408C15 GENE"/>
    <property type="match status" value="1"/>
</dbReference>
<feature type="coiled-coil region" evidence="1">
    <location>
        <begin position="314"/>
        <end position="348"/>
    </location>
</feature>
<name>A0AAD9JAY7_9ANNE</name>
<accession>A0AAD9JAY7</accession>
<keyword evidence="3" id="KW-1185">Reference proteome</keyword>
<evidence type="ECO:0000256" key="1">
    <source>
        <dbReference type="SAM" id="Coils"/>
    </source>
</evidence>
<dbReference type="Proteomes" id="UP001208570">
    <property type="component" value="Unassembled WGS sequence"/>
</dbReference>
<dbReference type="InterPro" id="IPR029236">
    <property type="entry name" value="DUF4618"/>
</dbReference>
<dbReference type="Pfam" id="PF15397">
    <property type="entry name" value="DUF4618"/>
    <property type="match status" value="1"/>
</dbReference>
<evidence type="ECO:0000313" key="3">
    <source>
        <dbReference type="Proteomes" id="UP001208570"/>
    </source>
</evidence>
<dbReference type="EMBL" id="JAODUP010000438">
    <property type="protein sequence ID" value="KAK2149749.1"/>
    <property type="molecule type" value="Genomic_DNA"/>
</dbReference>
<feature type="coiled-coil region" evidence="1">
    <location>
        <begin position="152"/>
        <end position="283"/>
    </location>
</feature>
<gene>
    <name evidence="2" type="ORF">LSH36_438g02040</name>
</gene>
<keyword evidence="1" id="KW-0175">Coiled coil</keyword>
<comment type="caution">
    <text evidence="2">The sequence shown here is derived from an EMBL/GenBank/DDBJ whole genome shotgun (WGS) entry which is preliminary data.</text>
</comment>
<organism evidence="2 3">
    <name type="scientific">Paralvinella palmiformis</name>
    <dbReference type="NCBI Taxonomy" id="53620"/>
    <lineage>
        <taxon>Eukaryota</taxon>
        <taxon>Metazoa</taxon>
        <taxon>Spiralia</taxon>
        <taxon>Lophotrochozoa</taxon>
        <taxon>Annelida</taxon>
        <taxon>Polychaeta</taxon>
        <taxon>Sedentaria</taxon>
        <taxon>Canalipalpata</taxon>
        <taxon>Terebellida</taxon>
        <taxon>Terebelliformia</taxon>
        <taxon>Alvinellidae</taxon>
        <taxon>Paralvinella</taxon>
    </lineage>
</organism>
<proteinExistence type="predicted"/>
<sequence length="386" mass="45033">MAPKRDDQKKKKLGTKLEDDELFKQIGGQLDANFDYSEWQRTAKIAESKNKAKKIHSKVTEGGSFLVKPHVASKAGPSTWATQLTEEASESVVCEHGKPKKYSINQAFETAQAKKRAEHIKILNLRIQARKQTIAEYKKREAELLIANIKMKEDIINEESEAHENVKKLLRKYEKYRGGINTLNDQFTEEYRDAKTARELTEIKVEKELAELQKKVDEMDKRLKEKQHELHVLVNYKDKEYAVKSLRILELQTQIAELELNQKEEQDELCHIVETEIEKFKKEENRIKSYITENAAEEVLAKMHPSLKEMAMQNNVMSKEIEFHTKEIAELQEQNEELQEGVQRLLRDPKTNIRQQMFPEFFPTKEKCTPDMDVILDIPVQESLPI</sequence>
<evidence type="ECO:0000313" key="2">
    <source>
        <dbReference type="EMBL" id="KAK2149749.1"/>
    </source>
</evidence>
<protein>
    <submittedName>
        <fullName evidence="2">Uncharacterized protein</fullName>
    </submittedName>
</protein>